<name>A0A1I1GZP0_9CLOT</name>
<dbReference type="InterPro" id="IPR010572">
    <property type="entry name" value="Tail_dom"/>
</dbReference>
<feature type="region of interest" description="Disordered" evidence="1">
    <location>
        <begin position="249"/>
        <end position="271"/>
    </location>
</feature>
<protein>
    <submittedName>
        <fullName evidence="3">Phage minor structural protein, N-terminal region</fullName>
    </submittedName>
</protein>
<dbReference type="NCBIfam" id="TIGR01665">
    <property type="entry name" value="put_anti_recept"/>
    <property type="match status" value="1"/>
</dbReference>
<gene>
    <name evidence="3" type="ORF">SAMN05421842_10168</name>
</gene>
<dbReference type="RefSeq" id="WP_175559909.1">
    <property type="nucleotide sequence ID" value="NZ_FOMG01000001.1"/>
</dbReference>
<dbReference type="EMBL" id="FOMG01000001">
    <property type="protein sequence ID" value="SFC15318.1"/>
    <property type="molecule type" value="Genomic_DNA"/>
</dbReference>
<evidence type="ECO:0000313" key="4">
    <source>
        <dbReference type="Proteomes" id="UP000199263"/>
    </source>
</evidence>
<accession>A0A1I1GZP0</accession>
<dbReference type="STRING" id="119641.SAMN05421842_10168"/>
<feature type="domain" description="Tail spike" evidence="2">
    <location>
        <begin position="117"/>
        <end position="369"/>
    </location>
</feature>
<dbReference type="InterPro" id="IPR007119">
    <property type="entry name" value="Phage_tail_spike_N"/>
</dbReference>
<evidence type="ECO:0000313" key="3">
    <source>
        <dbReference type="EMBL" id="SFC15318.1"/>
    </source>
</evidence>
<dbReference type="Pfam" id="PF06605">
    <property type="entry name" value="Prophage_tail"/>
    <property type="match status" value="1"/>
</dbReference>
<reference evidence="3 4" key="1">
    <citation type="submission" date="2016-10" db="EMBL/GenBank/DDBJ databases">
        <authorList>
            <person name="de Groot N.N."/>
        </authorList>
    </citation>
    <scope>NUCLEOTIDE SEQUENCE [LARGE SCALE GENOMIC DNA]</scope>
    <source>
        <strain evidence="3 4">DSM 12992</strain>
    </source>
</reference>
<evidence type="ECO:0000259" key="2">
    <source>
        <dbReference type="Pfam" id="PF06605"/>
    </source>
</evidence>
<dbReference type="AlphaFoldDB" id="A0A1I1GZP0"/>
<dbReference type="Proteomes" id="UP000199263">
    <property type="component" value="Unassembled WGS sequence"/>
</dbReference>
<organism evidence="3 4">
    <name type="scientific">Clostridium uliginosum</name>
    <dbReference type="NCBI Taxonomy" id="119641"/>
    <lineage>
        <taxon>Bacteria</taxon>
        <taxon>Bacillati</taxon>
        <taxon>Bacillota</taxon>
        <taxon>Clostridia</taxon>
        <taxon>Eubacteriales</taxon>
        <taxon>Clostridiaceae</taxon>
        <taxon>Clostridium</taxon>
    </lineage>
</organism>
<keyword evidence="4" id="KW-1185">Reference proteome</keyword>
<proteinExistence type="predicted"/>
<sequence>MKLYLNLIQLYTSNKQDLTKNGIILNPINGKIHVVLNSENELEIEVILDKDGLYKHINRGCLIATQTPEFNREQQAYRIYNTVKNMSSNTMTVYARHIQFDLNKKVIFNKNVQGKGQEVIEKLLEDTNFKGTSESNITDIRQYKMRNITNILNGSEEDSFLKIWGGEIECNNYKLNIPLKRGKDRGVRISFGYNLEDIEEDINSDELVTRIFPYSGDLVLSENTPYVDSPLIAKYQDIYEQPVEMSDIKVKEKTKNSDGNDTTSKDAEGFETRAEAEAEMIKRCKKLYDEGADKIKANYKVKMQDLSKTIEYKQLGYDVLEKICLGDTVHCYNKNIDIEVSARCISYEWDIVNEEFIEIELGQFISNFIDNNLNDLDNLYRKIVLTEQFITLRVDSLDNTLHSEIKLTEDAIRAEAEDTKKGLISKIELTAKGLTEDYTNKTDDLHTEITKTAKGLESKVSKGEDFGTELEQNAKSVLIAIKDETDMNVIFDHNGQTIKNGALIVKDSKNKTIMRFNQNGSAGVKDLYIEDVEKGSQFYTTLLNMPHLDCQHLCPEKLVIEHKNFYIDDGYDLKQYIKKIISES</sequence>
<evidence type="ECO:0000256" key="1">
    <source>
        <dbReference type="SAM" id="MobiDB-lite"/>
    </source>
</evidence>